<proteinExistence type="predicted"/>
<evidence type="ECO:0000256" key="3">
    <source>
        <dbReference type="ARBA" id="ARBA00022832"/>
    </source>
</evidence>
<dbReference type="EMBL" id="CAEZXP010000001">
    <property type="protein sequence ID" value="CAB4685474.1"/>
    <property type="molecule type" value="Genomic_DNA"/>
</dbReference>
<evidence type="ECO:0000256" key="2">
    <source>
        <dbReference type="ARBA" id="ARBA00022692"/>
    </source>
</evidence>
<sequence>MTLTTPEPLLLPPDPDDEPEVAKVGTVRAHTSRLSQVVTLVAIIVPLLGVAMAMGLLWNIAFHWSDVAIMVGMYVVCAFGTTIGFHRYFTHKGFDAHPSVKATLAILGCMTMQGPITQWVTDHRKHHAFSDKEGDPHSPHVGHGDGAWGVFRGFVHSHIGWMFSNMGMEQGMLYGRDLYEDKMIRWIDRLYLVWVALTLGIPFLIGYAIGGVDRGVEAMVWGGLVRIFLYQHATFSVNSICHMWGASDYRSRDESRNNRLVAYLVFGEGWHNNHHAFPASARHGLHRGQIDMSWMVIRGLEKIGLVSNVRVPDAAQLERRRMIRPS</sequence>
<feature type="transmembrane region" description="Helical" evidence="9">
    <location>
        <begin position="190"/>
        <end position="209"/>
    </location>
</feature>
<keyword evidence="7" id="KW-0443">Lipid metabolism</keyword>
<accession>A0A6J6NL76</accession>
<dbReference type="AlphaFoldDB" id="A0A6J6NL76"/>
<keyword evidence="5" id="KW-0560">Oxidoreductase</keyword>
<organism evidence="11">
    <name type="scientific">freshwater metagenome</name>
    <dbReference type="NCBI Taxonomy" id="449393"/>
    <lineage>
        <taxon>unclassified sequences</taxon>
        <taxon>metagenomes</taxon>
        <taxon>ecological metagenomes</taxon>
    </lineage>
</organism>
<keyword evidence="2 9" id="KW-0812">Transmembrane</keyword>
<evidence type="ECO:0000256" key="7">
    <source>
        <dbReference type="ARBA" id="ARBA00023098"/>
    </source>
</evidence>
<keyword evidence="3" id="KW-0276">Fatty acid metabolism</keyword>
<protein>
    <submittedName>
        <fullName evidence="11">Unannotated protein</fullName>
    </submittedName>
</protein>
<dbReference type="Pfam" id="PF00487">
    <property type="entry name" value="FA_desaturase"/>
    <property type="match status" value="1"/>
</dbReference>
<dbReference type="GO" id="GO:0006631">
    <property type="term" value="P:fatty acid metabolic process"/>
    <property type="evidence" value="ECO:0007669"/>
    <property type="project" value="UniProtKB-KW"/>
</dbReference>
<keyword evidence="8 9" id="KW-0472">Membrane</keyword>
<dbReference type="PANTHER" id="PTHR11351">
    <property type="entry name" value="ACYL-COA DESATURASE"/>
    <property type="match status" value="1"/>
</dbReference>
<dbReference type="GO" id="GO:0016717">
    <property type="term" value="F:oxidoreductase activity, acting on paired donors, with oxidation of a pair of donors resulting in the reduction of molecular oxygen to two molecules of water"/>
    <property type="evidence" value="ECO:0007669"/>
    <property type="project" value="InterPro"/>
</dbReference>
<evidence type="ECO:0000256" key="9">
    <source>
        <dbReference type="SAM" id="Phobius"/>
    </source>
</evidence>
<dbReference type="CDD" id="cd03505">
    <property type="entry name" value="Delta9-FADS-like"/>
    <property type="match status" value="1"/>
</dbReference>
<dbReference type="PRINTS" id="PR00075">
    <property type="entry name" value="FACDDSATRASE"/>
</dbReference>
<evidence type="ECO:0000256" key="4">
    <source>
        <dbReference type="ARBA" id="ARBA00022989"/>
    </source>
</evidence>
<feature type="transmembrane region" description="Helical" evidence="9">
    <location>
        <begin position="67"/>
        <end position="85"/>
    </location>
</feature>
<evidence type="ECO:0000256" key="6">
    <source>
        <dbReference type="ARBA" id="ARBA00023004"/>
    </source>
</evidence>
<reference evidence="11" key="1">
    <citation type="submission" date="2020-05" db="EMBL/GenBank/DDBJ databases">
        <authorList>
            <person name="Chiriac C."/>
            <person name="Salcher M."/>
            <person name="Ghai R."/>
            <person name="Kavagutti S V."/>
        </authorList>
    </citation>
    <scope>NUCLEOTIDE SEQUENCE</scope>
</reference>
<comment type="subcellular location">
    <subcellularLocation>
        <location evidence="1">Membrane</location>
        <topology evidence="1">Multi-pass membrane protein</topology>
    </subcellularLocation>
</comment>
<feature type="transmembrane region" description="Helical" evidence="9">
    <location>
        <begin position="37"/>
        <end position="61"/>
    </location>
</feature>
<keyword evidence="4 9" id="KW-1133">Transmembrane helix</keyword>
<name>A0A6J6NL76_9ZZZZ</name>
<evidence type="ECO:0000256" key="5">
    <source>
        <dbReference type="ARBA" id="ARBA00023002"/>
    </source>
</evidence>
<keyword evidence="6" id="KW-0408">Iron</keyword>
<dbReference type="InterPro" id="IPR005804">
    <property type="entry name" value="FA_desaturase_dom"/>
</dbReference>
<dbReference type="PANTHER" id="PTHR11351:SF3">
    <property type="entry name" value="BLL4393 PROTEIN"/>
    <property type="match status" value="1"/>
</dbReference>
<dbReference type="GO" id="GO:0016020">
    <property type="term" value="C:membrane"/>
    <property type="evidence" value="ECO:0007669"/>
    <property type="project" value="UniProtKB-SubCell"/>
</dbReference>
<feature type="transmembrane region" description="Helical" evidence="9">
    <location>
        <begin position="229"/>
        <end position="246"/>
    </location>
</feature>
<evidence type="ECO:0000313" key="11">
    <source>
        <dbReference type="EMBL" id="CAB4685474.1"/>
    </source>
</evidence>
<evidence type="ECO:0000259" key="10">
    <source>
        <dbReference type="Pfam" id="PF00487"/>
    </source>
</evidence>
<evidence type="ECO:0000256" key="8">
    <source>
        <dbReference type="ARBA" id="ARBA00023136"/>
    </source>
</evidence>
<gene>
    <name evidence="11" type="ORF">UFOPK2399_00256</name>
</gene>
<evidence type="ECO:0000256" key="1">
    <source>
        <dbReference type="ARBA" id="ARBA00004141"/>
    </source>
</evidence>
<dbReference type="InterPro" id="IPR015876">
    <property type="entry name" value="Acyl-CoA_DS"/>
</dbReference>
<feature type="domain" description="Fatty acid desaturase" evidence="10">
    <location>
        <begin position="71"/>
        <end position="287"/>
    </location>
</feature>